<gene>
    <name evidence="2" type="ORF">SVIO_107570</name>
</gene>
<organism evidence="2 3">
    <name type="scientific">Streptomyces violaceusniger</name>
    <dbReference type="NCBI Taxonomy" id="68280"/>
    <lineage>
        <taxon>Bacteria</taxon>
        <taxon>Bacillati</taxon>
        <taxon>Actinomycetota</taxon>
        <taxon>Actinomycetes</taxon>
        <taxon>Kitasatosporales</taxon>
        <taxon>Streptomycetaceae</taxon>
        <taxon>Streptomyces</taxon>
        <taxon>Streptomyces violaceusniger group</taxon>
    </lineage>
</organism>
<sequence>MEESATSFPHLPSPRLARFTEGTDLLSPVRLLESNSQHRRVATPLALVGNPHTPCTAAAQTLPALHPLELSWITRQSDAPDWQHTAAAALAPAYDTEGVLRLPTDDELDRHPDPCAVLQSWLDAPERDGLWSSYEKEPAYGPAPQGRLAAGPGRRPPRRSQPRRGRAARRRTSTSPPRTCVGVWRTEGADDSAADPGLVPGRQRYRPRDDFR</sequence>
<feature type="region of interest" description="Disordered" evidence="1">
    <location>
        <begin position="132"/>
        <end position="212"/>
    </location>
</feature>
<evidence type="ECO:0000256" key="1">
    <source>
        <dbReference type="SAM" id="MobiDB-lite"/>
    </source>
</evidence>
<dbReference type="AlphaFoldDB" id="A0A4D4LI50"/>
<name>A0A4D4LI50_STRVO</name>
<evidence type="ECO:0000313" key="2">
    <source>
        <dbReference type="EMBL" id="GDY60134.1"/>
    </source>
</evidence>
<dbReference type="Proteomes" id="UP000301309">
    <property type="component" value="Unassembled WGS sequence"/>
</dbReference>
<feature type="compositionally biased region" description="Low complexity" evidence="1">
    <location>
        <begin position="142"/>
        <end position="153"/>
    </location>
</feature>
<dbReference type="EMBL" id="BJHW01000002">
    <property type="protein sequence ID" value="GDY60134.1"/>
    <property type="molecule type" value="Genomic_DNA"/>
</dbReference>
<comment type="caution">
    <text evidence="2">The sequence shown here is derived from an EMBL/GenBank/DDBJ whole genome shotgun (WGS) entry which is preliminary data.</text>
</comment>
<proteinExistence type="predicted"/>
<keyword evidence="3" id="KW-1185">Reference proteome</keyword>
<accession>A0A4D4LI50</accession>
<protein>
    <submittedName>
        <fullName evidence="2">Uncharacterized protein</fullName>
    </submittedName>
</protein>
<evidence type="ECO:0000313" key="3">
    <source>
        <dbReference type="Proteomes" id="UP000301309"/>
    </source>
</evidence>
<feature type="compositionally biased region" description="Basic residues" evidence="1">
    <location>
        <begin position="155"/>
        <end position="172"/>
    </location>
</feature>
<reference evidence="2 3" key="1">
    <citation type="journal article" date="2020" name="Int. J. Syst. Evol. Microbiol.">
        <title>Reclassification of Streptomyces castelarensis and Streptomyces sporoclivatus as later heterotypic synonyms of Streptomyces antimycoticus.</title>
        <authorList>
            <person name="Komaki H."/>
            <person name="Tamura T."/>
        </authorList>
    </citation>
    <scope>NUCLEOTIDE SEQUENCE [LARGE SCALE GENOMIC DNA]</scope>
    <source>
        <strain evidence="2 3">NBRC 13459</strain>
    </source>
</reference>